<gene>
    <name evidence="2" type="ORF">ABS251_02335</name>
</gene>
<keyword evidence="1" id="KW-0812">Transmembrane</keyword>
<reference evidence="2" key="1">
    <citation type="submission" date="2024-06" db="EMBL/GenBank/DDBJ databases">
        <authorList>
            <person name="Al-Khalidi N."/>
            <person name="Al-Zurfi S.M."/>
            <person name="Lahuf A."/>
        </authorList>
    </citation>
    <scope>NUCLEOTIDE SEQUENCE</scope>
    <source>
        <strain evidence="2">Karbala-1</strain>
    </source>
</reference>
<accession>A0AAU8MNG3</accession>
<organism evidence="2">
    <name type="scientific">Wolbachia endosymbiont of Ephestia elutella</name>
    <dbReference type="NCBI Taxonomy" id="3231696"/>
    <lineage>
        <taxon>Bacteria</taxon>
        <taxon>Pseudomonadati</taxon>
        <taxon>Pseudomonadota</taxon>
        <taxon>Alphaproteobacteria</taxon>
        <taxon>Rickettsiales</taxon>
        <taxon>Anaplasmataceae</taxon>
        <taxon>Wolbachieae</taxon>
        <taxon>Wolbachia</taxon>
    </lineage>
</organism>
<dbReference type="AlphaFoldDB" id="A0AAU8MNG3"/>
<evidence type="ECO:0000313" key="2">
    <source>
        <dbReference type="EMBL" id="XCO72943.1"/>
    </source>
</evidence>
<feature type="transmembrane region" description="Helical" evidence="1">
    <location>
        <begin position="73"/>
        <end position="95"/>
    </location>
</feature>
<keyword evidence="1" id="KW-1133">Transmembrane helix</keyword>
<name>A0AAU8MNG3_9RICK</name>
<proteinExistence type="predicted"/>
<protein>
    <submittedName>
        <fullName evidence="2">Uncharacterized protein</fullName>
    </submittedName>
</protein>
<keyword evidence="1" id="KW-0472">Membrane</keyword>
<sequence>MTRKQNVFEQNVKGKVIFLDNLHKKTIGELIAFMDKNLDIKTFDWISNNTSHNIKSRRGYNISNNMKLRCRGAGIGLAAGLVAACCLWQETLALIGGSGVVLIAFAIVGALLGAGASYVVGKCLDKIEVSKCAISKCY</sequence>
<feature type="transmembrane region" description="Helical" evidence="1">
    <location>
        <begin position="101"/>
        <end position="121"/>
    </location>
</feature>
<dbReference type="EMBL" id="CP159923">
    <property type="protein sequence ID" value="XCO72943.1"/>
    <property type="molecule type" value="Genomic_DNA"/>
</dbReference>
<evidence type="ECO:0000256" key="1">
    <source>
        <dbReference type="SAM" id="Phobius"/>
    </source>
</evidence>